<protein>
    <submittedName>
        <fullName evidence="4">Uncharacterized protein isoform X1</fullName>
    </submittedName>
</protein>
<reference evidence="3" key="1">
    <citation type="journal article" date="2022" name="J. Hered.">
        <title>A De Novo Chromosome-Level Genome Assembly of the White-Tailed Deer, Odocoileus Virginianus.</title>
        <authorList>
            <person name="London E.W."/>
            <person name="Roca A.L."/>
            <person name="Novakofski J.E."/>
            <person name="Mateus-Pinilla N.E."/>
        </authorList>
    </citation>
    <scope>NUCLEOTIDE SEQUENCE [LARGE SCALE GENOMIC DNA]</scope>
</reference>
<dbReference type="Proteomes" id="UP001652640">
    <property type="component" value="Chromosome 10"/>
</dbReference>
<organism evidence="3 4">
    <name type="scientific">Odocoileus virginianus</name>
    <name type="common">White-tailed deer</name>
    <dbReference type="NCBI Taxonomy" id="9874"/>
    <lineage>
        <taxon>Eukaryota</taxon>
        <taxon>Metazoa</taxon>
        <taxon>Chordata</taxon>
        <taxon>Craniata</taxon>
        <taxon>Vertebrata</taxon>
        <taxon>Euteleostomi</taxon>
        <taxon>Mammalia</taxon>
        <taxon>Eutheria</taxon>
        <taxon>Laurasiatheria</taxon>
        <taxon>Artiodactyla</taxon>
        <taxon>Ruminantia</taxon>
        <taxon>Pecora</taxon>
        <taxon>Cervidae</taxon>
        <taxon>Odocoileinae</taxon>
        <taxon>Odocoileus</taxon>
    </lineage>
</organism>
<keyword evidence="1" id="KW-0175">Coiled coil</keyword>
<evidence type="ECO:0000256" key="1">
    <source>
        <dbReference type="SAM" id="Coils"/>
    </source>
</evidence>
<gene>
    <name evidence="4" type="primary">LOC110130351</name>
</gene>
<sequence>MATRSSILAWEIPWMEDPGGLQSMVGAKSRTRLHFPFSFLSVSAGWGEGGGAGPAPSSCLPLLDPSFCAPHLPPSQLRAAEEACRALEARCLQETQRRAGALSGQSSQSERDLLAQGGAPILGAKPPGRGAANPRSPAWVPPSLSTCFGTSQVSSQSPALTQQVPSLGSKKPPCLSFSSLPPEAGAATWLFSLPLAADREEWAQEAQVVLSLQQVLQSLGQAEEKLRQAVGRLRGQEEEMRLQCSKGQSPQVWSRSRKVVQHLSNELQEVVRERQSTLDRALGQLQYQRELSRLQLLHIQIVASGTPVCLENYPADRFYGTSTTSPRDQAAACPLLIPFLKSLTGALMGDQGHGLGLEDGGPETDADKVDIPWTSPLFSALRKVDIRSQALRDEAELQGQAHHKPALKSSLQDLPKPQIMQKEELITVPSTDLSAREFVVYQHGLSILHLLTPQLQAPEITLQIASHLPAMEASDNAFQGSFFYQRAENTLFVRRECLASVGSFVLLLIHCLAHIAADDLHQDSSPAFLRSFYKGLQAYFREAFSITLQMSTVSQDSKLGQNISALLLGEQPVSERGRDLLSKLIVRKHESRLEPESSEEYIKKNKDLLLFTNMEHFLKSILASEQKLPKETRDQLGDEDKVRCSDELQH</sequence>
<feature type="region of interest" description="Disordered" evidence="2">
    <location>
        <begin position="629"/>
        <end position="650"/>
    </location>
</feature>
<accession>A0A6J0WJF6</accession>
<dbReference type="AlphaFoldDB" id="A0A6J0WJF6"/>
<evidence type="ECO:0000313" key="4">
    <source>
        <dbReference type="RefSeq" id="XP_020737922.2"/>
    </source>
</evidence>
<dbReference type="RefSeq" id="XP_020737922.2">
    <property type="nucleotide sequence ID" value="XM_020882263.2"/>
</dbReference>
<dbReference type="OrthoDB" id="9715354at2759"/>
<dbReference type="PANTHER" id="PTHR47236">
    <property type="entry name" value="GENE, 32742-RELATED-RELATED"/>
    <property type="match status" value="1"/>
</dbReference>
<keyword evidence="3" id="KW-1185">Reference proteome</keyword>
<dbReference type="InParanoid" id="A0A6J0WJF6"/>
<dbReference type="PANTHER" id="PTHR47236:SF5">
    <property type="entry name" value="GENE, 32742-RELATED"/>
    <property type="match status" value="1"/>
</dbReference>
<dbReference type="GeneID" id="110130351"/>
<reference evidence="4" key="2">
    <citation type="submission" date="2025-08" db="UniProtKB">
        <authorList>
            <consortium name="RefSeq"/>
        </authorList>
    </citation>
    <scope>IDENTIFICATION</scope>
    <source>
        <tissue evidence="4">Tongue muscle</tissue>
    </source>
</reference>
<feature type="coiled-coil region" evidence="1">
    <location>
        <begin position="212"/>
        <end position="280"/>
    </location>
</feature>
<dbReference type="KEGG" id="ovr:110130351"/>
<feature type="region of interest" description="Disordered" evidence="2">
    <location>
        <begin position="118"/>
        <end position="137"/>
    </location>
</feature>
<proteinExistence type="predicted"/>
<evidence type="ECO:0000313" key="3">
    <source>
        <dbReference type="Proteomes" id="UP001652640"/>
    </source>
</evidence>
<name>A0A6J0WJF6_ODOVR</name>
<evidence type="ECO:0000256" key="2">
    <source>
        <dbReference type="SAM" id="MobiDB-lite"/>
    </source>
</evidence>